<dbReference type="NCBIfam" id="NF037995">
    <property type="entry name" value="TRAP_S1"/>
    <property type="match status" value="1"/>
</dbReference>
<sequence>MIFNNFVPTGSVYYTHGILPFKEAVEAGTEGRVKIEITTATLAPPGGQFEMVQSGIADLAIFSPSFLGNKILLPNVASLPFSGVSAEAGSVALWRTYDKYFRDANEFAGVKLLGLMRFRSKVLFTSDREVTSLPDIAGLKVQVVPGAGAEVLKVLGATPIPHPQVQAHELLNSGVIDGTLTEFLAVVGFKADGEVEHILEFPDGIVASVLSLLINEDRFAELSPEDQQVVLDAAGETFARTLGSELDALTPALRDKMVEQGKTLNEAGSEFLAPVRDGLVELETNWIAEADGRGVDGRAARDYYLEQYQAVASQ</sequence>
<protein>
    <submittedName>
        <fullName evidence="2">TRAP transporter substrate-binding protein DctP</fullName>
    </submittedName>
</protein>
<dbReference type="RefSeq" id="WP_261617094.1">
    <property type="nucleotide sequence ID" value="NZ_JALIDZ010000007.1"/>
</dbReference>
<dbReference type="Pfam" id="PF03480">
    <property type="entry name" value="DctP"/>
    <property type="match status" value="1"/>
</dbReference>
<keyword evidence="1" id="KW-0732">Signal</keyword>
<dbReference type="AlphaFoldDB" id="A0AAW5R4C1"/>
<organism evidence="2 3">
    <name type="scientific">Microbaculum marinisediminis</name>
    <dbReference type="NCBI Taxonomy" id="2931392"/>
    <lineage>
        <taxon>Bacteria</taxon>
        <taxon>Pseudomonadati</taxon>
        <taxon>Pseudomonadota</taxon>
        <taxon>Alphaproteobacteria</taxon>
        <taxon>Hyphomicrobiales</taxon>
        <taxon>Tepidamorphaceae</taxon>
        <taxon>Microbaculum</taxon>
    </lineage>
</organism>
<dbReference type="InterPro" id="IPR038404">
    <property type="entry name" value="TRAP_DctP_sf"/>
</dbReference>
<evidence type="ECO:0000313" key="3">
    <source>
        <dbReference type="Proteomes" id="UP001320898"/>
    </source>
</evidence>
<gene>
    <name evidence="2" type="primary">dctP</name>
    <name evidence="2" type="ORF">MUB46_16835</name>
</gene>
<keyword evidence="3" id="KW-1185">Reference proteome</keyword>
<dbReference type="PANTHER" id="PTHR33376">
    <property type="match status" value="1"/>
</dbReference>
<evidence type="ECO:0000313" key="2">
    <source>
        <dbReference type="EMBL" id="MCT8973531.1"/>
    </source>
</evidence>
<dbReference type="Gene3D" id="3.40.190.170">
    <property type="entry name" value="Bacterial extracellular solute-binding protein, family 7"/>
    <property type="match status" value="1"/>
</dbReference>
<reference evidence="2 3" key="1">
    <citation type="submission" date="2022-04" db="EMBL/GenBank/DDBJ databases">
        <authorList>
            <person name="Ye Y.-Q."/>
            <person name="Du Z.-J."/>
        </authorList>
    </citation>
    <scope>NUCLEOTIDE SEQUENCE [LARGE SCALE GENOMIC DNA]</scope>
    <source>
        <strain evidence="2 3">A6E488</strain>
    </source>
</reference>
<comment type="caution">
    <text evidence="2">The sequence shown here is derived from an EMBL/GenBank/DDBJ whole genome shotgun (WGS) entry which is preliminary data.</text>
</comment>
<dbReference type="InterPro" id="IPR018389">
    <property type="entry name" value="DctP_fam"/>
</dbReference>
<dbReference type="EMBL" id="JALIDZ010000007">
    <property type="protein sequence ID" value="MCT8973531.1"/>
    <property type="molecule type" value="Genomic_DNA"/>
</dbReference>
<dbReference type="Proteomes" id="UP001320898">
    <property type="component" value="Unassembled WGS sequence"/>
</dbReference>
<name>A0AAW5R4C1_9HYPH</name>
<accession>A0AAW5R4C1</accession>
<evidence type="ECO:0000256" key="1">
    <source>
        <dbReference type="ARBA" id="ARBA00022729"/>
    </source>
</evidence>
<dbReference type="GO" id="GO:0055085">
    <property type="term" value="P:transmembrane transport"/>
    <property type="evidence" value="ECO:0007669"/>
    <property type="project" value="InterPro"/>
</dbReference>
<proteinExistence type="predicted"/>
<dbReference type="PANTHER" id="PTHR33376:SF15">
    <property type="entry name" value="BLL6794 PROTEIN"/>
    <property type="match status" value="1"/>
</dbReference>